<gene>
    <name evidence="7" type="ORF">AB6A40_008822</name>
</gene>
<protein>
    <recommendedName>
        <fullName evidence="2 5">Peptide-methionine (R)-S-oxide reductase</fullName>
        <ecNumber evidence="2 5">1.8.4.12</ecNumber>
    </recommendedName>
</protein>
<evidence type="ECO:0000256" key="5">
    <source>
        <dbReference type="RuleBase" id="RU365044"/>
    </source>
</evidence>
<dbReference type="Proteomes" id="UP001608902">
    <property type="component" value="Unassembled WGS sequence"/>
</dbReference>
<comment type="catalytic activity">
    <reaction evidence="4 5">
        <text>L-methionyl-[protein] + [thioredoxin]-disulfide + H2O = L-methionyl-(R)-S-oxide-[protein] + [thioredoxin]-dithiol</text>
        <dbReference type="Rhea" id="RHEA:24164"/>
        <dbReference type="Rhea" id="RHEA-COMP:10698"/>
        <dbReference type="Rhea" id="RHEA-COMP:10700"/>
        <dbReference type="Rhea" id="RHEA-COMP:12313"/>
        <dbReference type="Rhea" id="RHEA-COMP:12314"/>
        <dbReference type="ChEBI" id="CHEBI:15377"/>
        <dbReference type="ChEBI" id="CHEBI:16044"/>
        <dbReference type="ChEBI" id="CHEBI:29950"/>
        <dbReference type="ChEBI" id="CHEBI:45764"/>
        <dbReference type="ChEBI" id="CHEBI:50058"/>
        <dbReference type="EC" id="1.8.4.12"/>
    </reaction>
</comment>
<evidence type="ECO:0000256" key="4">
    <source>
        <dbReference type="ARBA" id="ARBA00048488"/>
    </source>
</evidence>
<evidence type="ECO:0000313" key="8">
    <source>
        <dbReference type="Proteomes" id="UP001608902"/>
    </source>
</evidence>
<reference evidence="7 8" key="1">
    <citation type="submission" date="2024-08" db="EMBL/GenBank/DDBJ databases">
        <title>Gnathostoma spinigerum genome.</title>
        <authorList>
            <person name="Gonzalez-Bertolin B."/>
            <person name="Monzon S."/>
            <person name="Zaballos A."/>
            <person name="Jimenez P."/>
            <person name="Dekumyoy P."/>
            <person name="Varona S."/>
            <person name="Cuesta I."/>
            <person name="Sumanam S."/>
            <person name="Adisakwattana P."/>
            <person name="Gasser R.B."/>
            <person name="Hernandez-Gonzalez A."/>
            <person name="Young N.D."/>
            <person name="Perteguer M.J."/>
        </authorList>
    </citation>
    <scope>NUCLEOTIDE SEQUENCE [LARGE SCALE GENOMIC DNA]</scope>
    <source>
        <strain evidence="7">AL3</strain>
        <tissue evidence="7">Liver</tissue>
    </source>
</reference>
<feature type="domain" description="MsrB" evidence="6">
    <location>
        <begin position="1"/>
        <end position="121"/>
    </location>
</feature>
<proteinExistence type="inferred from homology"/>
<dbReference type="AlphaFoldDB" id="A0ABD6EQH9"/>
<organism evidence="7 8">
    <name type="scientific">Gnathostoma spinigerum</name>
    <dbReference type="NCBI Taxonomy" id="75299"/>
    <lineage>
        <taxon>Eukaryota</taxon>
        <taxon>Metazoa</taxon>
        <taxon>Ecdysozoa</taxon>
        <taxon>Nematoda</taxon>
        <taxon>Chromadorea</taxon>
        <taxon>Rhabditida</taxon>
        <taxon>Spirurina</taxon>
        <taxon>Gnathostomatomorpha</taxon>
        <taxon>Gnathostomatoidea</taxon>
        <taxon>Gnathostomatidae</taxon>
        <taxon>Gnathostoma</taxon>
    </lineage>
</organism>
<dbReference type="Pfam" id="PF01641">
    <property type="entry name" value="SelR"/>
    <property type="match status" value="1"/>
</dbReference>
<dbReference type="PANTHER" id="PTHR10173:SF52">
    <property type="entry name" value="METHIONINE-R-SULFOXIDE REDUCTASE B1"/>
    <property type="match status" value="1"/>
</dbReference>
<dbReference type="EMBL" id="JBGFUD010008519">
    <property type="protein sequence ID" value="MFH4982113.1"/>
    <property type="molecule type" value="Genomic_DNA"/>
</dbReference>
<dbReference type="InterPro" id="IPR002579">
    <property type="entry name" value="Met_Sox_Rdtase_MsrB_dom"/>
</dbReference>
<evidence type="ECO:0000259" key="6">
    <source>
        <dbReference type="PROSITE" id="PS51790"/>
    </source>
</evidence>
<dbReference type="EC" id="1.8.4.12" evidence="2 5"/>
<sequence>MFTMLREILEQKSHSLENTTNFLKKESIPVFAAVRNCSTLPANCLRSDAKFNSGCGWPAFFKSVDNDLNIVRLPDNSHGRQRTEVRCKQCDAHLGHVFDDGPRETGERYCINSCSITFSKE</sequence>
<evidence type="ECO:0000256" key="2">
    <source>
        <dbReference type="ARBA" id="ARBA00012499"/>
    </source>
</evidence>
<comment type="function">
    <text evidence="5">Methionine-sulfoxide reductase that specifically reduces methionine (R)-sulfoxide back to methionine. While in many cases methionine oxidation is the result of random oxidation following oxidative stress, methionine oxidation is also a post-translational modification that takes place on specific residues.</text>
</comment>
<keyword evidence="3 5" id="KW-0560">Oxidoreductase</keyword>
<dbReference type="PROSITE" id="PS51790">
    <property type="entry name" value="MSRB"/>
    <property type="match status" value="1"/>
</dbReference>
<keyword evidence="8" id="KW-1185">Reference proteome</keyword>
<dbReference type="SUPFAM" id="SSF51316">
    <property type="entry name" value="Mss4-like"/>
    <property type="match status" value="1"/>
</dbReference>
<evidence type="ECO:0000256" key="1">
    <source>
        <dbReference type="ARBA" id="ARBA00007174"/>
    </source>
</evidence>
<comment type="caution">
    <text evidence="7">The sequence shown here is derived from an EMBL/GenBank/DDBJ whole genome shotgun (WGS) entry which is preliminary data.</text>
</comment>
<dbReference type="PANTHER" id="PTHR10173">
    <property type="entry name" value="METHIONINE SULFOXIDE REDUCTASE"/>
    <property type="match status" value="1"/>
</dbReference>
<dbReference type="Gene3D" id="2.170.150.20">
    <property type="entry name" value="Peptide methionine sulfoxide reductase"/>
    <property type="match status" value="1"/>
</dbReference>
<evidence type="ECO:0000313" key="7">
    <source>
        <dbReference type="EMBL" id="MFH4982113.1"/>
    </source>
</evidence>
<evidence type="ECO:0000256" key="3">
    <source>
        <dbReference type="ARBA" id="ARBA00023002"/>
    </source>
</evidence>
<keyword evidence="5" id="KW-0862">Zinc</keyword>
<dbReference type="InterPro" id="IPR011057">
    <property type="entry name" value="Mss4-like_sf"/>
</dbReference>
<dbReference type="NCBIfam" id="TIGR00357">
    <property type="entry name" value="peptide-methionine (R)-S-oxide reductase MsrB"/>
    <property type="match status" value="1"/>
</dbReference>
<accession>A0ABD6EQH9</accession>
<comment type="cofactor">
    <cofactor evidence="5">
        <name>Zn(2+)</name>
        <dbReference type="ChEBI" id="CHEBI:29105"/>
    </cofactor>
    <text evidence="5">Binds 1 zinc ion per subunit.</text>
</comment>
<name>A0ABD6EQH9_9BILA</name>
<dbReference type="InterPro" id="IPR028427">
    <property type="entry name" value="Met_Sox_Rdtase_MsrB"/>
</dbReference>
<dbReference type="GO" id="GO:0033743">
    <property type="term" value="F:peptide-methionine (R)-S-oxide reductase activity"/>
    <property type="evidence" value="ECO:0007669"/>
    <property type="project" value="UniProtKB-EC"/>
</dbReference>
<dbReference type="GO" id="GO:0046872">
    <property type="term" value="F:metal ion binding"/>
    <property type="evidence" value="ECO:0007669"/>
    <property type="project" value="UniProtKB-KW"/>
</dbReference>
<comment type="similarity">
    <text evidence="1 5">Belongs to the MsrB Met sulfoxide reductase family.</text>
</comment>
<keyword evidence="5" id="KW-0479">Metal-binding</keyword>